<evidence type="ECO:0000256" key="1">
    <source>
        <dbReference type="SAM" id="Phobius"/>
    </source>
</evidence>
<keyword evidence="1" id="KW-1133">Transmembrane helix</keyword>
<dbReference type="EMBL" id="BMNH01000006">
    <property type="protein sequence ID" value="GGO68427.1"/>
    <property type="molecule type" value="Genomic_DNA"/>
</dbReference>
<name>A0A917YZ57_9ACTN</name>
<comment type="caution">
    <text evidence="2">The sequence shown here is derived from an EMBL/GenBank/DDBJ whole genome shotgun (WGS) entry which is preliminary data.</text>
</comment>
<feature type="transmembrane region" description="Helical" evidence="1">
    <location>
        <begin position="20"/>
        <end position="40"/>
    </location>
</feature>
<protein>
    <submittedName>
        <fullName evidence="2">Uncharacterized protein</fullName>
    </submittedName>
</protein>
<organism evidence="2 3">
    <name type="scientific">Nonomuraea cavernae</name>
    <dbReference type="NCBI Taxonomy" id="2045107"/>
    <lineage>
        <taxon>Bacteria</taxon>
        <taxon>Bacillati</taxon>
        <taxon>Actinomycetota</taxon>
        <taxon>Actinomycetes</taxon>
        <taxon>Streptosporangiales</taxon>
        <taxon>Streptosporangiaceae</taxon>
        <taxon>Nonomuraea</taxon>
    </lineage>
</organism>
<dbReference type="RefSeq" id="WP_189124418.1">
    <property type="nucleotide sequence ID" value="NZ_BMNH01000006.1"/>
</dbReference>
<feature type="transmembrane region" description="Helical" evidence="1">
    <location>
        <begin position="52"/>
        <end position="74"/>
    </location>
</feature>
<keyword evidence="1" id="KW-0472">Membrane</keyword>
<gene>
    <name evidence="2" type="ORF">GCM10012289_27170</name>
</gene>
<keyword evidence="1" id="KW-0812">Transmembrane</keyword>
<sequence length="121" mass="13128">MTDQGNGDGGNKGKPGESLFAIWAALGFVIGASLAVKYVYSMGYTADDDLPWWPQGIIMISLFFGPMFLLGWIAEQLSEEVLSGNSTWATYWTTMVGITVPVLAVAGITTFEDVLDLFNHL</sequence>
<reference evidence="2" key="1">
    <citation type="journal article" date="2014" name="Int. J. Syst. Evol. Microbiol.">
        <title>Complete genome sequence of Corynebacterium casei LMG S-19264T (=DSM 44701T), isolated from a smear-ripened cheese.</title>
        <authorList>
            <consortium name="US DOE Joint Genome Institute (JGI-PGF)"/>
            <person name="Walter F."/>
            <person name="Albersmeier A."/>
            <person name="Kalinowski J."/>
            <person name="Ruckert C."/>
        </authorList>
    </citation>
    <scope>NUCLEOTIDE SEQUENCE</scope>
    <source>
        <strain evidence="2">CGMCC 4.7368</strain>
    </source>
</reference>
<proteinExistence type="predicted"/>
<accession>A0A917YZ57</accession>
<evidence type="ECO:0000313" key="3">
    <source>
        <dbReference type="Proteomes" id="UP000646523"/>
    </source>
</evidence>
<dbReference type="AlphaFoldDB" id="A0A917YZ57"/>
<feature type="transmembrane region" description="Helical" evidence="1">
    <location>
        <begin position="89"/>
        <end position="111"/>
    </location>
</feature>
<reference evidence="2" key="2">
    <citation type="submission" date="2020-09" db="EMBL/GenBank/DDBJ databases">
        <authorList>
            <person name="Sun Q."/>
            <person name="Zhou Y."/>
        </authorList>
    </citation>
    <scope>NUCLEOTIDE SEQUENCE</scope>
    <source>
        <strain evidence="2">CGMCC 4.7368</strain>
    </source>
</reference>
<evidence type="ECO:0000313" key="2">
    <source>
        <dbReference type="EMBL" id="GGO68427.1"/>
    </source>
</evidence>
<dbReference type="Proteomes" id="UP000646523">
    <property type="component" value="Unassembled WGS sequence"/>
</dbReference>
<keyword evidence="3" id="KW-1185">Reference proteome</keyword>